<dbReference type="AlphaFoldDB" id="A0A915L661"/>
<evidence type="ECO:0000313" key="3">
    <source>
        <dbReference type="Proteomes" id="UP000887565"/>
    </source>
</evidence>
<feature type="compositionally biased region" description="Polar residues" evidence="1">
    <location>
        <begin position="17"/>
        <end position="28"/>
    </location>
</feature>
<keyword evidence="2" id="KW-1133">Transmembrane helix</keyword>
<accession>A0A915L661</accession>
<sequence>MRGYRYDNEGEMEKLQGSMTSSNSSPDSLQKQQQLKLAEKFDHVSYNLKPLVVQGAPPKRDFQDADPPKNLQELYARYDPSVGVGIAISLGSLFAYLLIRMTASYIWRNIKRQMRRSRLFHHLVKRSQLPPFEMVRKLAAEQNMEIPESILARYREAGYDLEGSVERGIVDDGNIEVELSKKQRKKKFLRKMKTLPGIELMPSYIQVTSQCKRGIKGRILHDSLENIRRQSMLGQSMPKKAKVVIFRESPEIRSLEDITITPSFEHKDFQAAEELIQEESNFQSTSRTTEILT</sequence>
<evidence type="ECO:0000256" key="2">
    <source>
        <dbReference type="SAM" id="Phobius"/>
    </source>
</evidence>
<keyword evidence="3" id="KW-1185">Reference proteome</keyword>
<dbReference type="Proteomes" id="UP000887565">
    <property type="component" value="Unplaced"/>
</dbReference>
<keyword evidence="2" id="KW-0812">Transmembrane</keyword>
<organism evidence="3 4">
    <name type="scientific">Romanomermis culicivorax</name>
    <name type="common">Nematode worm</name>
    <dbReference type="NCBI Taxonomy" id="13658"/>
    <lineage>
        <taxon>Eukaryota</taxon>
        <taxon>Metazoa</taxon>
        <taxon>Ecdysozoa</taxon>
        <taxon>Nematoda</taxon>
        <taxon>Enoplea</taxon>
        <taxon>Dorylaimia</taxon>
        <taxon>Mermithida</taxon>
        <taxon>Mermithoidea</taxon>
        <taxon>Mermithidae</taxon>
        <taxon>Romanomermis</taxon>
    </lineage>
</organism>
<feature type="transmembrane region" description="Helical" evidence="2">
    <location>
        <begin position="84"/>
        <end position="107"/>
    </location>
</feature>
<evidence type="ECO:0000313" key="4">
    <source>
        <dbReference type="WBParaSite" id="nRc.2.0.1.t46580-RA"/>
    </source>
</evidence>
<keyword evidence="2" id="KW-0472">Membrane</keyword>
<protein>
    <submittedName>
        <fullName evidence="4">Uncharacterized protein</fullName>
    </submittedName>
</protein>
<proteinExistence type="predicted"/>
<evidence type="ECO:0000256" key="1">
    <source>
        <dbReference type="SAM" id="MobiDB-lite"/>
    </source>
</evidence>
<feature type="compositionally biased region" description="Basic and acidic residues" evidence="1">
    <location>
        <begin position="1"/>
        <end position="14"/>
    </location>
</feature>
<feature type="region of interest" description="Disordered" evidence="1">
    <location>
        <begin position="1"/>
        <end position="34"/>
    </location>
</feature>
<dbReference type="WBParaSite" id="nRc.2.0.1.t46580-RA">
    <property type="protein sequence ID" value="nRc.2.0.1.t46580-RA"/>
    <property type="gene ID" value="nRc.2.0.1.g46580"/>
</dbReference>
<reference evidence="4" key="1">
    <citation type="submission" date="2022-11" db="UniProtKB">
        <authorList>
            <consortium name="WormBaseParasite"/>
        </authorList>
    </citation>
    <scope>IDENTIFICATION</scope>
</reference>
<name>A0A915L661_ROMCU</name>